<dbReference type="PANTHER" id="PTHR43046">
    <property type="entry name" value="GDP-MANNOSE MANNOSYL HYDROLASE"/>
    <property type="match status" value="1"/>
</dbReference>
<dbReference type="InterPro" id="IPR015797">
    <property type="entry name" value="NUDIX_hydrolase-like_dom_sf"/>
</dbReference>
<dbReference type="CDD" id="cd03424">
    <property type="entry name" value="NUDIX_ADPRase_Nudt5_UGPPase_Nudt14"/>
    <property type="match status" value="1"/>
</dbReference>
<gene>
    <name evidence="4" type="ORF">KC717_03105</name>
</gene>
<dbReference type="Proteomes" id="UP000754563">
    <property type="component" value="Unassembled WGS sequence"/>
</dbReference>
<dbReference type="InterPro" id="IPR000086">
    <property type="entry name" value="NUDIX_hydrolase_dom"/>
</dbReference>
<evidence type="ECO:0000259" key="3">
    <source>
        <dbReference type="PROSITE" id="PS51462"/>
    </source>
</evidence>
<dbReference type="PANTHER" id="PTHR43046:SF2">
    <property type="entry name" value="8-OXO-DGTP DIPHOSPHATASE-RELATED"/>
    <property type="match status" value="1"/>
</dbReference>
<feature type="domain" description="Nudix hydrolase" evidence="3">
    <location>
        <begin position="46"/>
        <end position="174"/>
    </location>
</feature>
<comment type="caution">
    <text evidence="4">The sequence shown here is derived from an EMBL/GenBank/DDBJ whole genome shotgun (WGS) entry which is preliminary data.</text>
</comment>
<sequence length="193" mass="21972">MDIQRPISSQFMPENAKKAFSGVIFDVYQWEQKLYDGSTETFEKLKRVDTVMTVPITDEGKFILTKQEQPGKDMFIGLAGGRLEQEESPVEGAKRELLEETGMVASSFELISAIQPISKIDWAVYTFIAKGCKRVQDLELDAGEKIDLLELDFDEFIDHVCHENFADIELSLMVLRTIRKPNGVSLLREKFSN</sequence>
<evidence type="ECO:0000256" key="1">
    <source>
        <dbReference type="ARBA" id="ARBA00001946"/>
    </source>
</evidence>
<dbReference type="PROSITE" id="PS51462">
    <property type="entry name" value="NUDIX"/>
    <property type="match status" value="1"/>
</dbReference>
<protein>
    <submittedName>
        <fullName evidence="4">NUDIX hydrolase</fullName>
    </submittedName>
</protein>
<dbReference type="Gene3D" id="3.90.79.10">
    <property type="entry name" value="Nucleoside Triphosphate Pyrophosphohydrolase"/>
    <property type="match status" value="1"/>
</dbReference>
<accession>A0A955L8U4</accession>
<dbReference type="Pfam" id="PF00293">
    <property type="entry name" value="NUDIX"/>
    <property type="match status" value="1"/>
</dbReference>
<evidence type="ECO:0000313" key="5">
    <source>
        <dbReference type="Proteomes" id="UP000754563"/>
    </source>
</evidence>
<dbReference type="PROSITE" id="PS00893">
    <property type="entry name" value="NUDIX_BOX"/>
    <property type="match status" value="1"/>
</dbReference>
<comment type="cofactor">
    <cofactor evidence="1">
        <name>Mg(2+)</name>
        <dbReference type="ChEBI" id="CHEBI:18420"/>
    </cofactor>
</comment>
<dbReference type="AlphaFoldDB" id="A0A955L8U4"/>
<evidence type="ECO:0000313" key="4">
    <source>
        <dbReference type="EMBL" id="MCA9385611.1"/>
    </source>
</evidence>
<organism evidence="4 5">
    <name type="scientific">Candidatus Dojkabacteria bacterium</name>
    <dbReference type="NCBI Taxonomy" id="2099670"/>
    <lineage>
        <taxon>Bacteria</taxon>
        <taxon>Candidatus Dojkabacteria</taxon>
    </lineage>
</organism>
<reference evidence="4" key="1">
    <citation type="submission" date="2020-04" db="EMBL/GenBank/DDBJ databases">
        <authorList>
            <person name="Zhang T."/>
        </authorList>
    </citation>
    <scope>NUCLEOTIDE SEQUENCE</scope>
    <source>
        <strain evidence="4">HKST-UBA11</strain>
    </source>
</reference>
<dbReference type="InterPro" id="IPR020084">
    <property type="entry name" value="NUDIX_hydrolase_CS"/>
</dbReference>
<reference evidence="4" key="2">
    <citation type="journal article" date="2021" name="Microbiome">
        <title>Successional dynamics and alternative stable states in a saline activated sludge microbial community over 9 years.</title>
        <authorList>
            <person name="Wang Y."/>
            <person name="Ye J."/>
            <person name="Ju F."/>
            <person name="Liu L."/>
            <person name="Boyd J.A."/>
            <person name="Deng Y."/>
            <person name="Parks D.H."/>
            <person name="Jiang X."/>
            <person name="Yin X."/>
            <person name="Woodcroft B.J."/>
            <person name="Tyson G.W."/>
            <person name="Hugenholtz P."/>
            <person name="Polz M.F."/>
            <person name="Zhang T."/>
        </authorList>
    </citation>
    <scope>NUCLEOTIDE SEQUENCE</scope>
    <source>
        <strain evidence="4">HKST-UBA11</strain>
    </source>
</reference>
<proteinExistence type="predicted"/>
<keyword evidence="2 4" id="KW-0378">Hydrolase</keyword>
<dbReference type="SUPFAM" id="SSF55811">
    <property type="entry name" value="Nudix"/>
    <property type="match status" value="1"/>
</dbReference>
<dbReference type="GO" id="GO:0016787">
    <property type="term" value="F:hydrolase activity"/>
    <property type="evidence" value="ECO:0007669"/>
    <property type="project" value="UniProtKB-KW"/>
</dbReference>
<name>A0A955L8U4_9BACT</name>
<dbReference type="EMBL" id="JAGQLH010000031">
    <property type="protein sequence ID" value="MCA9385611.1"/>
    <property type="molecule type" value="Genomic_DNA"/>
</dbReference>
<evidence type="ECO:0000256" key="2">
    <source>
        <dbReference type="ARBA" id="ARBA00022801"/>
    </source>
</evidence>